<dbReference type="EMBL" id="JACHXD010000005">
    <property type="protein sequence ID" value="MBB3119173.1"/>
    <property type="molecule type" value="Genomic_DNA"/>
</dbReference>
<proteinExistence type="predicted"/>
<dbReference type="Proteomes" id="UP000541535">
    <property type="component" value="Unassembled WGS sequence"/>
</dbReference>
<dbReference type="RefSeq" id="WP_183441022.1">
    <property type="nucleotide sequence ID" value="NZ_JACHXD010000005.1"/>
</dbReference>
<protein>
    <submittedName>
        <fullName evidence="2">Uncharacterized protein</fullName>
    </submittedName>
</protein>
<evidence type="ECO:0000313" key="2">
    <source>
        <dbReference type="EMBL" id="MBB3119173.1"/>
    </source>
</evidence>
<feature type="chain" id="PRO_5031407214" evidence="1">
    <location>
        <begin position="23"/>
        <end position="66"/>
    </location>
</feature>
<name>A0A7W5B9V8_9BURK</name>
<sequence>MMLKKLGFFIFACAAASSYAMAEGSEAECREQCLIERNACMEDHPRPSVCFTPYRNCINKCRGVGI</sequence>
<comment type="caution">
    <text evidence="2">The sequence shown here is derived from an EMBL/GenBank/DDBJ whole genome shotgun (WGS) entry which is preliminary data.</text>
</comment>
<evidence type="ECO:0000256" key="1">
    <source>
        <dbReference type="SAM" id="SignalP"/>
    </source>
</evidence>
<evidence type="ECO:0000313" key="3">
    <source>
        <dbReference type="Proteomes" id="UP000541535"/>
    </source>
</evidence>
<reference evidence="2 3" key="1">
    <citation type="submission" date="2020-08" db="EMBL/GenBank/DDBJ databases">
        <title>Genomic Encyclopedia of Type Strains, Phase III (KMG-III): the genomes of soil and plant-associated and newly described type strains.</title>
        <authorList>
            <person name="Whitman W."/>
        </authorList>
    </citation>
    <scope>NUCLEOTIDE SEQUENCE [LARGE SCALE GENOMIC DNA]</scope>
    <source>
        <strain evidence="2 3">CECT 8897</strain>
    </source>
</reference>
<keyword evidence="1" id="KW-0732">Signal</keyword>
<organism evidence="2 3">
    <name type="scientific">Pseudoduganella violacea</name>
    <dbReference type="NCBI Taxonomy" id="1715466"/>
    <lineage>
        <taxon>Bacteria</taxon>
        <taxon>Pseudomonadati</taxon>
        <taxon>Pseudomonadota</taxon>
        <taxon>Betaproteobacteria</taxon>
        <taxon>Burkholderiales</taxon>
        <taxon>Oxalobacteraceae</taxon>
        <taxon>Telluria group</taxon>
        <taxon>Pseudoduganella</taxon>
    </lineage>
</organism>
<gene>
    <name evidence="2" type="ORF">FHS03_002224</name>
</gene>
<accession>A0A7W5B9V8</accession>
<keyword evidence="3" id="KW-1185">Reference proteome</keyword>
<dbReference type="AlphaFoldDB" id="A0A7W5B9V8"/>
<feature type="signal peptide" evidence="1">
    <location>
        <begin position="1"/>
        <end position="22"/>
    </location>
</feature>